<evidence type="ECO:0000313" key="2">
    <source>
        <dbReference type="EMBL" id="RPA99371.1"/>
    </source>
</evidence>
<evidence type="ECO:0000313" key="3">
    <source>
        <dbReference type="Proteomes" id="UP000276215"/>
    </source>
</evidence>
<protein>
    <submittedName>
        <fullName evidence="2">Uncharacterized protein</fullName>
    </submittedName>
</protein>
<gene>
    <name evidence="2" type="ORF">L873DRAFT_922764</name>
</gene>
<sequence length="136" mass="15321">MLTSNETKSAARVGPERKNGGKKKKRQSPTPSSKNYHESRFDVIRDLNSLKSNNSTIRCGKIQKRLATPSSCFCFAKAITISTTILHLNQNALAQSEIFVTLFPSFTLPHSQPYIPYQHSHHPHHLNLSSPFTMPF</sequence>
<keyword evidence="3" id="KW-1185">Reference proteome</keyword>
<dbReference type="Proteomes" id="UP000276215">
    <property type="component" value="Unassembled WGS sequence"/>
</dbReference>
<name>A0A3N4JRA3_9PEZI</name>
<dbReference type="EMBL" id="ML120388">
    <property type="protein sequence ID" value="RPA99371.1"/>
    <property type="molecule type" value="Genomic_DNA"/>
</dbReference>
<dbReference type="AlphaFoldDB" id="A0A3N4JRA3"/>
<reference evidence="2 3" key="1">
    <citation type="journal article" date="2018" name="Nat. Ecol. Evol.">
        <title>Pezizomycetes genomes reveal the molecular basis of ectomycorrhizal truffle lifestyle.</title>
        <authorList>
            <person name="Murat C."/>
            <person name="Payen T."/>
            <person name="Noel B."/>
            <person name="Kuo A."/>
            <person name="Morin E."/>
            <person name="Chen J."/>
            <person name="Kohler A."/>
            <person name="Krizsan K."/>
            <person name="Balestrini R."/>
            <person name="Da Silva C."/>
            <person name="Montanini B."/>
            <person name="Hainaut M."/>
            <person name="Levati E."/>
            <person name="Barry K.W."/>
            <person name="Belfiori B."/>
            <person name="Cichocki N."/>
            <person name="Clum A."/>
            <person name="Dockter R.B."/>
            <person name="Fauchery L."/>
            <person name="Guy J."/>
            <person name="Iotti M."/>
            <person name="Le Tacon F."/>
            <person name="Lindquist E.A."/>
            <person name="Lipzen A."/>
            <person name="Malagnac F."/>
            <person name="Mello A."/>
            <person name="Molinier V."/>
            <person name="Miyauchi S."/>
            <person name="Poulain J."/>
            <person name="Riccioni C."/>
            <person name="Rubini A."/>
            <person name="Sitrit Y."/>
            <person name="Splivallo R."/>
            <person name="Traeger S."/>
            <person name="Wang M."/>
            <person name="Zifcakova L."/>
            <person name="Wipf D."/>
            <person name="Zambonelli A."/>
            <person name="Paolocci F."/>
            <person name="Nowrousian M."/>
            <person name="Ottonello S."/>
            <person name="Baldrian P."/>
            <person name="Spatafora J.W."/>
            <person name="Henrissat B."/>
            <person name="Nagy L.G."/>
            <person name="Aury J.M."/>
            <person name="Wincker P."/>
            <person name="Grigoriev I.V."/>
            <person name="Bonfante P."/>
            <person name="Martin F.M."/>
        </authorList>
    </citation>
    <scope>NUCLEOTIDE SEQUENCE [LARGE SCALE GENOMIC DNA]</scope>
    <source>
        <strain evidence="2 3">120613-1</strain>
    </source>
</reference>
<organism evidence="2 3">
    <name type="scientific">Choiromyces venosus 120613-1</name>
    <dbReference type="NCBI Taxonomy" id="1336337"/>
    <lineage>
        <taxon>Eukaryota</taxon>
        <taxon>Fungi</taxon>
        <taxon>Dikarya</taxon>
        <taxon>Ascomycota</taxon>
        <taxon>Pezizomycotina</taxon>
        <taxon>Pezizomycetes</taxon>
        <taxon>Pezizales</taxon>
        <taxon>Tuberaceae</taxon>
        <taxon>Choiromyces</taxon>
    </lineage>
</organism>
<feature type="region of interest" description="Disordered" evidence="1">
    <location>
        <begin position="1"/>
        <end position="39"/>
    </location>
</feature>
<proteinExistence type="predicted"/>
<accession>A0A3N4JRA3</accession>
<evidence type="ECO:0000256" key="1">
    <source>
        <dbReference type="SAM" id="MobiDB-lite"/>
    </source>
</evidence>